<comment type="caution">
    <text evidence="3">The sequence shown here is derived from an EMBL/GenBank/DDBJ whole genome shotgun (WGS) entry which is preliminary data.</text>
</comment>
<sequence>MADDIARLGLAIDSAPAAKASQELDKLVNSSKRAEAANDDLASAAEAAGRGIDQITRETKGARAALEQATTAARSVEAAAVALGRNAIAPTVAYVRAIEQVNNALRVQQQINRNVGVRSAGDAAGRAADIAAYGEALDDLRAKFNPLFAAERQHRQAIEEIAEAARIGAISEKERADAITRTTGVYEAQVAQIRRLEGALRNQAAAAKAAAESMVARQTITPNRSEDIAAYGRELDALRERFNPLFAAAQRYEAEIGDIARALKVGAISQEEHTAALERAGAAYQAQTTQIKRLEAALASQAAAAKVAAQAAVSRQTITPDRGADIAAYGAELERLRAKYNPLYAAGQEYRQTLQEINEAAKVGAINEEERSAALKRTEVAYAKQVVGLKQVAEASGLAGHQMMNLSRQMNDVVTMGLMGASPFQIITSQAGQVYQVLQEGQGGVTGSLKDLAGRLAALATPARIAGASLAAVGITAVASYASWMNGQAEVERSLLGVGRASGATVAQINGIADAYAEAGKVSVSAAREMASAFAGTGRISPDLFGDAIASAKDFARILGTDAADAAGKLASALADPAHGAEQLNQILGAFDAGTLKRIQSLDAQNRTTEAQRLIIEGVKNATDGAERTTTKWSRTWDDLGVAISNVWSKFGQTIDAATGNGPLEAQKSALEARLKQIDDARAAEADHLKQLQKWGYSSDQIKAEIPALAALDGMYKEVTGSLQKVNEQLQKAAEKAKEAREALASLKLMGTINIVMPEIDIRQQLENRALVLSALAGDTAKQASSGITQQQATLAAQRANEAAKSYLTTQESATKQLELQNRAITARSPAERASIAAEQKRLELAGSNLSEQEKSAQVAQVKANALKEGAFALSEQERQRVLAAQESIAQQQLETQLIGKTAEEQALLRANFASYWDLKREAAQNGLSDIDRAQYERLKKLNEEMAKGVELAARLKLQNDLIFERSQLGRTEGDQQIASSLRSLGLPVDLDSYEAGLMRVNAQLKDMRETASTALSGFASDMLRGASAAEALSNQLASIADKLIKMAMDQLVAQAFGGLLGNGSGSGLLSGLFGGGGTVGNTAGAMYVAGNHSGGIIGRDQTFTRGVSPWAFFDAPKFHTGGGFFANNERPAILQVGEEVLTRDDPRHILNFGRIRRPDVGTFDGGAAGAITTSFSPTFNIDATGSNMTQGEIQAMALSAVQAWWKGQRGDVVRIIRDARSRRVPGV</sequence>
<evidence type="ECO:0000259" key="2">
    <source>
        <dbReference type="Pfam" id="PF06791"/>
    </source>
</evidence>
<dbReference type="Pfam" id="PF06791">
    <property type="entry name" value="TMP_2"/>
    <property type="match status" value="1"/>
</dbReference>
<feature type="domain" description="Bacteriophage tail tape measure N-terminal" evidence="2">
    <location>
        <begin position="389"/>
        <end position="600"/>
    </location>
</feature>
<reference evidence="3 4" key="1">
    <citation type="submission" date="2024-02" db="EMBL/GenBank/DDBJ databases">
        <title>Expansion and revision of Xanthobacter and proposal of Roseixanthobacter gen. nov.</title>
        <authorList>
            <person name="Soltysiak M.P.M."/>
            <person name="Jalihal A."/>
            <person name="Ory A."/>
            <person name="Chrisophersen C."/>
            <person name="Lee A.D."/>
            <person name="Boulton J."/>
            <person name="Springer M."/>
        </authorList>
    </citation>
    <scope>NUCLEOTIDE SEQUENCE [LARGE SCALE GENOMIC DNA]</scope>
    <source>
        <strain evidence="3 4">23A</strain>
    </source>
</reference>
<evidence type="ECO:0000313" key="3">
    <source>
        <dbReference type="EMBL" id="MFG1371485.1"/>
    </source>
</evidence>
<protein>
    <submittedName>
        <fullName evidence="3">Phage tail length tape measure family protein</fullName>
    </submittedName>
</protein>
<dbReference type="EMBL" id="JBAFVH010000002">
    <property type="protein sequence ID" value="MFG1371485.1"/>
    <property type="molecule type" value="Genomic_DNA"/>
</dbReference>
<dbReference type="Proteomes" id="UP001604002">
    <property type="component" value="Unassembled WGS sequence"/>
</dbReference>
<keyword evidence="1" id="KW-0175">Coiled coil</keyword>
<dbReference type="InterPro" id="IPR009628">
    <property type="entry name" value="Phage_tape_measure_N"/>
</dbReference>
<evidence type="ECO:0000313" key="4">
    <source>
        <dbReference type="Proteomes" id="UP001604002"/>
    </source>
</evidence>
<gene>
    <name evidence="3" type="ORF">V5F32_04845</name>
</gene>
<keyword evidence="4" id="KW-1185">Reference proteome</keyword>
<name>A0ABW6ZRZ5_9HYPH</name>
<proteinExistence type="predicted"/>
<feature type="coiled-coil region" evidence="1">
    <location>
        <begin position="716"/>
        <end position="750"/>
    </location>
</feature>
<evidence type="ECO:0000256" key="1">
    <source>
        <dbReference type="SAM" id="Coils"/>
    </source>
</evidence>
<organism evidence="3 4">
    <name type="scientific">Xanthobacter oligotrophicus</name>
    <dbReference type="NCBI Taxonomy" id="2607286"/>
    <lineage>
        <taxon>Bacteria</taxon>
        <taxon>Pseudomonadati</taxon>
        <taxon>Pseudomonadota</taxon>
        <taxon>Alphaproteobacteria</taxon>
        <taxon>Hyphomicrobiales</taxon>
        <taxon>Xanthobacteraceae</taxon>
        <taxon>Xanthobacter</taxon>
    </lineage>
</organism>
<dbReference type="RefSeq" id="WP_393991466.1">
    <property type="nucleotide sequence ID" value="NZ_JBAFVH010000002.1"/>
</dbReference>
<accession>A0ABW6ZRZ5</accession>